<accession>A0A0E9QSC9</accession>
<sequence length="12" mass="1365">MRGSHFNVCSAR</sequence>
<protein>
    <submittedName>
        <fullName evidence="1">Uncharacterized protein</fullName>
    </submittedName>
</protein>
<dbReference type="EMBL" id="GBXM01088726">
    <property type="protein sequence ID" value="JAH19851.1"/>
    <property type="molecule type" value="Transcribed_RNA"/>
</dbReference>
<proteinExistence type="predicted"/>
<reference evidence="1" key="1">
    <citation type="submission" date="2014-11" db="EMBL/GenBank/DDBJ databases">
        <authorList>
            <person name="Amaro Gonzalez C."/>
        </authorList>
    </citation>
    <scope>NUCLEOTIDE SEQUENCE</scope>
</reference>
<organism evidence="1">
    <name type="scientific">Anguilla anguilla</name>
    <name type="common">European freshwater eel</name>
    <name type="synonym">Muraena anguilla</name>
    <dbReference type="NCBI Taxonomy" id="7936"/>
    <lineage>
        <taxon>Eukaryota</taxon>
        <taxon>Metazoa</taxon>
        <taxon>Chordata</taxon>
        <taxon>Craniata</taxon>
        <taxon>Vertebrata</taxon>
        <taxon>Euteleostomi</taxon>
        <taxon>Actinopterygii</taxon>
        <taxon>Neopterygii</taxon>
        <taxon>Teleostei</taxon>
        <taxon>Anguilliformes</taxon>
        <taxon>Anguillidae</taxon>
        <taxon>Anguilla</taxon>
    </lineage>
</organism>
<evidence type="ECO:0000313" key="1">
    <source>
        <dbReference type="EMBL" id="JAH19851.1"/>
    </source>
</evidence>
<name>A0A0E9QSC9_ANGAN</name>
<reference evidence="1" key="2">
    <citation type="journal article" date="2015" name="Fish Shellfish Immunol.">
        <title>Early steps in the European eel (Anguilla anguilla)-Vibrio vulnificus interaction in the gills: Role of the RtxA13 toxin.</title>
        <authorList>
            <person name="Callol A."/>
            <person name="Pajuelo D."/>
            <person name="Ebbesson L."/>
            <person name="Teles M."/>
            <person name="MacKenzie S."/>
            <person name="Amaro C."/>
        </authorList>
    </citation>
    <scope>NUCLEOTIDE SEQUENCE</scope>
</reference>